<comment type="function">
    <text evidence="5">Catalyzes the condensation of isopentenyl diphosphate (IPP) with allylic pyrophosphates generating different type of terpenoids.</text>
</comment>
<feature type="active site" description="Proton acceptor" evidence="5">
    <location>
        <position position="79"/>
    </location>
</feature>
<dbReference type="GO" id="GO:0016094">
    <property type="term" value="P:polyprenol biosynthetic process"/>
    <property type="evidence" value="ECO:0007669"/>
    <property type="project" value="TreeGrafter"/>
</dbReference>
<dbReference type="SMR" id="A0A919B7X0"/>
<comment type="subunit">
    <text evidence="5">Homodimer.</text>
</comment>
<dbReference type="GO" id="GO:0033850">
    <property type="term" value="F:Z-farnesyl diphosphate synthase activity"/>
    <property type="evidence" value="ECO:0007669"/>
    <property type="project" value="TreeGrafter"/>
</dbReference>
<dbReference type="PROSITE" id="PS01066">
    <property type="entry name" value="UPP_SYNTHASE"/>
    <property type="match status" value="1"/>
</dbReference>
<name>A0A919B7X0_9ACTN</name>
<evidence type="ECO:0000256" key="4">
    <source>
        <dbReference type="ARBA" id="ARBA00038453"/>
    </source>
</evidence>
<dbReference type="PANTHER" id="PTHR10291:SF43">
    <property type="entry name" value="DEHYDRODOLICHYL DIPHOSPHATE SYNTHASE COMPLEX SUBUNIT DHDDS"/>
    <property type="match status" value="1"/>
</dbReference>
<dbReference type="CDD" id="cd00475">
    <property type="entry name" value="Cis_IPPS"/>
    <property type="match status" value="1"/>
</dbReference>
<reference evidence="6" key="2">
    <citation type="submission" date="2020-09" db="EMBL/GenBank/DDBJ databases">
        <authorList>
            <person name="Sun Q."/>
            <person name="Ohkuma M."/>
        </authorList>
    </citation>
    <scope>NUCLEOTIDE SEQUENCE</scope>
    <source>
        <strain evidence="6">JCM 4059</strain>
    </source>
</reference>
<dbReference type="InterPro" id="IPR001441">
    <property type="entry name" value="UPP_synth-like"/>
</dbReference>
<evidence type="ECO:0000313" key="6">
    <source>
        <dbReference type="EMBL" id="GHF65245.1"/>
    </source>
</evidence>
<dbReference type="InterPro" id="IPR018520">
    <property type="entry name" value="UPP_synth-like_CS"/>
</dbReference>
<protein>
    <recommendedName>
        <fullName evidence="5">Isoprenyl transferase</fullName>
        <ecNumber evidence="5">2.5.1.-</ecNumber>
    </recommendedName>
</protein>
<organism evidence="6 7">
    <name type="scientific">Streptomyces mashuensis</name>
    <dbReference type="NCBI Taxonomy" id="33904"/>
    <lineage>
        <taxon>Bacteria</taxon>
        <taxon>Bacillati</taxon>
        <taxon>Actinomycetota</taxon>
        <taxon>Actinomycetes</taxon>
        <taxon>Kitasatosporales</taxon>
        <taxon>Streptomycetaceae</taxon>
        <taxon>Streptomyces</taxon>
    </lineage>
</organism>
<evidence type="ECO:0000313" key="7">
    <source>
        <dbReference type="Proteomes" id="UP000638313"/>
    </source>
</evidence>
<dbReference type="Gene3D" id="3.40.1180.10">
    <property type="entry name" value="Decaprenyl diphosphate synthase-like"/>
    <property type="match status" value="1"/>
</dbReference>
<dbReference type="EC" id="2.5.1.-" evidence="5"/>
<dbReference type="Proteomes" id="UP000638313">
    <property type="component" value="Unassembled WGS sequence"/>
</dbReference>
<comment type="similarity">
    <text evidence="4">Belongs to the UPP synthase family. Z-FPP synthase subfamily.</text>
</comment>
<dbReference type="InterPro" id="IPR036424">
    <property type="entry name" value="UPP_synth-like_sf"/>
</dbReference>
<feature type="active site" evidence="5">
    <location>
        <position position="31"/>
    </location>
</feature>
<comment type="caution">
    <text evidence="5">Lacks conserved residue(s) required for the propagation of feature annotation.</text>
</comment>
<feature type="binding site" evidence="5">
    <location>
        <position position="82"/>
    </location>
    <ligand>
        <name>substrate</name>
    </ligand>
</feature>
<dbReference type="RefSeq" id="WP_190132272.1">
    <property type="nucleotide sequence ID" value="NZ_BNBD01000014.1"/>
</dbReference>
<evidence type="ECO:0000256" key="3">
    <source>
        <dbReference type="ARBA" id="ARBA00022842"/>
    </source>
</evidence>
<dbReference type="AlphaFoldDB" id="A0A919B7X0"/>
<dbReference type="Pfam" id="PF01255">
    <property type="entry name" value="Prenyltransf"/>
    <property type="match status" value="1"/>
</dbReference>
<accession>A0A919B7X0</accession>
<feature type="binding site" evidence="5">
    <location>
        <position position="36"/>
    </location>
    <ligand>
        <name>substrate</name>
    </ligand>
</feature>
<keyword evidence="1 5" id="KW-0808">Transferase</keyword>
<feature type="binding site" evidence="5">
    <location>
        <position position="214"/>
    </location>
    <ligand>
        <name>Mg(2+)</name>
        <dbReference type="ChEBI" id="CHEBI:18420"/>
    </ligand>
</feature>
<keyword evidence="2 5" id="KW-0479">Metal-binding</keyword>
<comment type="cofactor">
    <cofactor evidence="5">
        <name>Mg(2+)</name>
        <dbReference type="ChEBI" id="CHEBI:18420"/>
    </cofactor>
    <text evidence="5">Binds 2 magnesium ions per subunit.</text>
</comment>
<evidence type="ECO:0000256" key="5">
    <source>
        <dbReference type="HAMAP-Rule" id="MF_01139"/>
    </source>
</evidence>
<feature type="binding site" evidence="5">
    <location>
        <position position="31"/>
    </location>
    <ligand>
        <name>Mg(2+)</name>
        <dbReference type="ChEBI" id="CHEBI:18420"/>
    </ligand>
</feature>
<dbReference type="PANTHER" id="PTHR10291">
    <property type="entry name" value="DEHYDRODOLICHYL DIPHOSPHATE SYNTHASE FAMILY MEMBER"/>
    <property type="match status" value="1"/>
</dbReference>
<evidence type="ECO:0000256" key="2">
    <source>
        <dbReference type="ARBA" id="ARBA00022723"/>
    </source>
</evidence>
<dbReference type="GO" id="GO:0045547">
    <property type="term" value="F:ditrans,polycis-polyprenyl diphosphate synthase [(2E,6E)-farnesyl diphosphate specific] activity"/>
    <property type="evidence" value="ECO:0007669"/>
    <property type="project" value="TreeGrafter"/>
</dbReference>
<feature type="binding site" evidence="5">
    <location>
        <position position="195"/>
    </location>
    <ligand>
        <name>substrate</name>
    </ligand>
</feature>
<keyword evidence="3 5" id="KW-0460">Magnesium</keyword>
<dbReference type="GO" id="GO:0005886">
    <property type="term" value="C:plasma membrane"/>
    <property type="evidence" value="ECO:0007669"/>
    <property type="project" value="TreeGrafter"/>
</dbReference>
<dbReference type="HAMAP" id="MF_01139">
    <property type="entry name" value="ISPT"/>
    <property type="match status" value="1"/>
</dbReference>
<keyword evidence="7" id="KW-1185">Reference proteome</keyword>
<dbReference type="SUPFAM" id="SSF64005">
    <property type="entry name" value="Undecaprenyl diphosphate synthase"/>
    <property type="match status" value="1"/>
</dbReference>
<proteinExistence type="inferred from homology"/>
<dbReference type="EMBL" id="BNBD01000014">
    <property type="protein sequence ID" value="GHF65245.1"/>
    <property type="molecule type" value="Genomic_DNA"/>
</dbReference>
<sequence length="246" mass="26876">MSTKRSPSARTHPAVRRAAPPVPRHIGVILDGNRRWARAHQVSEDHAYRAGAARVADLMRWSEAAGIEYVTVWALSTSNLRRPEATVRLLTTVIVNGLRDLAATGRWPVRLIGDLGLLPADRADALREIEAATAGAPGPVLNAAVAYDGREDILGAVRALARDRAAGRTGEEVTEALLAGYLSTAGQPDVDLLIRTSGEQRLSGFLVWQAAEAELYFTPVPWPDFGPRDFARALAAYRRRERRFGR</sequence>
<gene>
    <name evidence="6" type="ORF">GCM10010218_53390</name>
</gene>
<comment type="caution">
    <text evidence="6">The sequence shown here is derived from an EMBL/GenBank/DDBJ whole genome shotgun (WGS) entry which is preliminary data.</text>
</comment>
<reference evidence="6" key="1">
    <citation type="journal article" date="2014" name="Int. J. Syst. Evol. Microbiol.">
        <title>Complete genome sequence of Corynebacterium casei LMG S-19264T (=DSM 44701T), isolated from a smear-ripened cheese.</title>
        <authorList>
            <consortium name="US DOE Joint Genome Institute (JGI-PGF)"/>
            <person name="Walter F."/>
            <person name="Albersmeier A."/>
            <person name="Kalinowski J."/>
            <person name="Ruckert C."/>
        </authorList>
    </citation>
    <scope>NUCLEOTIDE SEQUENCE</scope>
    <source>
        <strain evidence="6">JCM 4059</strain>
    </source>
</reference>
<evidence type="ECO:0000256" key="1">
    <source>
        <dbReference type="ARBA" id="ARBA00022679"/>
    </source>
</evidence>
<feature type="binding site" evidence="5">
    <location>
        <begin position="201"/>
        <end position="203"/>
    </location>
    <ligand>
        <name>substrate</name>
    </ligand>
</feature>
<dbReference type="GO" id="GO:0000287">
    <property type="term" value="F:magnesium ion binding"/>
    <property type="evidence" value="ECO:0007669"/>
    <property type="project" value="UniProtKB-UniRule"/>
</dbReference>
<dbReference type="NCBIfam" id="TIGR00055">
    <property type="entry name" value="uppS"/>
    <property type="match status" value="1"/>
</dbReference>
<feature type="binding site" evidence="5">
    <location>
        <begin position="32"/>
        <end position="35"/>
    </location>
    <ligand>
        <name>substrate</name>
    </ligand>
</feature>